<accession>A0A8H4K754</accession>
<dbReference type="AlphaFoldDB" id="A0A8H4K754"/>
<keyword evidence="2" id="KW-1185">Reference proteome</keyword>
<name>A0A8H4K754_9HYPO</name>
<gene>
    <name evidence="1" type="ORF">F53441_10337</name>
</gene>
<evidence type="ECO:0000313" key="1">
    <source>
        <dbReference type="EMBL" id="KAF4445972.1"/>
    </source>
</evidence>
<reference evidence="1" key="1">
    <citation type="submission" date="2020-01" db="EMBL/GenBank/DDBJ databases">
        <title>Identification and distribution of gene clusters putatively required for synthesis of sphingolipid metabolism inhibitors in phylogenetically diverse species of the filamentous fungus Fusarium.</title>
        <authorList>
            <person name="Kim H.-S."/>
            <person name="Busman M."/>
            <person name="Brown D.W."/>
            <person name="Divon H."/>
            <person name="Uhlig S."/>
            <person name="Proctor R.H."/>
        </authorList>
    </citation>
    <scope>NUCLEOTIDE SEQUENCE</scope>
    <source>
        <strain evidence="1">NRRL 53441</strain>
    </source>
</reference>
<dbReference type="OrthoDB" id="5070240at2759"/>
<protein>
    <submittedName>
        <fullName evidence="1">Uncharacterized protein</fullName>
    </submittedName>
</protein>
<sequence length="267" mass="30003">MAASGSRLEPCSAIYRYVVLSTYRLLAYQLYEFASEANEVATHLKTRHGDIKPEHRQNLVQDVQQIPNMLRNQDELHDLRYPAAAIEPIRHPAPPKPDGPSGKPGILRKWPSISVLWGQLVPPIIQNVQKNPVCAQIDFVLRSTHNGELSSLDTMSDHDLTQTHCNAVQDITQQLEHLKPSPQEEQTVEKWHLGKHCGMRGCFLSGSSLLPKAATLTIYDDVSLNLCFWDPSCSSWVGVKPQYSRSASRNIREVCPHEPPHPTLPDN</sequence>
<evidence type="ECO:0000313" key="2">
    <source>
        <dbReference type="Proteomes" id="UP000605986"/>
    </source>
</evidence>
<proteinExistence type="predicted"/>
<dbReference type="Proteomes" id="UP000605986">
    <property type="component" value="Unassembled WGS sequence"/>
</dbReference>
<organism evidence="1 2">
    <name type="scientific">Fusarium austroafricanum</name>
    <dbReference type="NCBI Taxonomy" id="2364996"/>
    <lineage>
        <taxon>Eukaryota</taxon>
        <taxon>Fungi</taxon>
        <taxon>Dikarya</taxon>
        <taxon>Ascomycota</taxon>
        <taxon>Pezizomycotina</taxon>
        <taxon>Sordariomycetes</taxon>
        <taxon>Hypocreomycetidae</taxon>
        <taxon>Hypocreales</taxon>
        <taxon>Nectriaceae</taxon>
        <taxon>Fusarium</taxon>
        <taxon>Fusarium concolor species complex</taxon>
    </lineage>
</organism>
<comment type="caution">
    <text evidence="1">The sequence shown here is derived from an EMBL/GenBank/DDBJ whole genome shotgun (WGS) entry which is preliminary data.</text>
</comment>
<dbReference type="EMBL" id="JAADJG010000490">
    <property type="protein sequence ID" value="KAF4445972.1"/>
    <property type="molecule type" value="Genomic_DNA"/>
</dbReference>